<keyword evidence="7" id="KW-1185">Reference proteome</keyword>
<dbReference type="PANTHER" id="PTHR13691:SF5">
    <property type="entry name" value="LARGE RIBOSOMAL SUBUNIT PROTEIN UL2M"/>
    <property type="match status" value="1"/>
</dbReference>
<organism evidence="6 7">
    <name type="scientific">Boothiomyces macroporosus</name>
    <dbReference type="NCBI Taxonomy" id="261099"/>
    <lineage>
        <taxon>Eukaryota</taxon>
        <taxon>Fungi</taxon>
        <taxon>Fungi incertae sedis</taxon>
        <taxon>Chytridiomycota</taxon>
        <taxon>Chytridiomycota incertae sedis</taxon>
        <taxon>Chytridiomycetes</taxon>
        <taxon>Rhizophydiales</taxon>
        <taxon>Terramycetaceae</taxon>
        <taxon>Boothiomyces</taxon>
    </lineage>
</organism>
<dbReference type="InterPro" id="IPR002171">
    <property type="entry name" value="Ribosomal_uL2"/>
</dbReference>
<evidence type="ECO:0000256" key="1">
    <source>
        <dbReference type="ARBA" id="ARBA00005636"/>
    </source>
</evidence>
<dbReference type="GO" id="GO:0003723">
    <property type="term" value="F:RNA binding"/>
    <property type="evidence" value="ECO:0007669"/>
    <property type="project" value="InterPro"/>
</dbReference>
<evidence type="ECO:0000256" key="2">
    <source>
        <dbReference type="ARBA" id="ARBA00022980"/>
    </source>
</evidence>
<dbReference type="InterPro" id="IPR012340">
    <property type="entry name" value="NA-bd_OB-fold"/>
</dbReference>
<comment type="similarity">
    <text evidence="1">Belongs to the universal ribosomal protein uL2 family.</text>
</comment>
<dbReference type="InterPro" id="IPR022669">
    <property type="entry name" value="Ribosomal_uL2_C"/>
</dbReference>
<evidence type="ECO:0000259" key="5">
    <source>
        <dbReference type="SMART" id="SM01383"/>
    </source>
</evidence>
<evidence type="ECO:0000313" key="6">
    <source>
        <dbReference type="EMBL" id="KAJ3253667.1"/>
    </source>
</evidence>
<protein>
    <recommendedName>
        <fullName evidence="8">Ribosomal protein L2</fullName>
    </recommendedName>
</protein>
<dbReference type="InterPro" id="IPR008991">
    <property type="entry name" value="Translation_prot_SH3-like_sf"/>
</dbReference>
<dbReference type="Gene3D" id="2.30.30.30">
    <property type="match status" value="1"/>
</dbReference>
<gene>
    <name evidence="6" type="ORF">HK103_000393</name>
</gene>
<evidence type="ECO:0000259" key="4">
    <source>
        <dbReference type="SMART" id="SM01382"/>
    </source>
</evidence>
<dbReference type="SMART" id="SM01382">
    <property type="entry name" value="Ribosomal_L2_C"/>
    <property type="match status" value="1"/>
</dbReference>
<dbReference type="InterPro" id="IPR014722">
    <property type="entry name" value="Rib_uL2_dom2"/>
</dbReference>
<dbReference type="Proteomes" id="UP001210925">
    <property type="component" value="Unassembled WGS sequence"/>
</dbReference>
<dbReference type="AlphaFoldDB" id="A0AAD5UF88"/>
<evidence type="ECO:0008006" key="8">
    <source>
        <dbReference type="Google" id="ProtNLM"/>
    </source>
</evidence>
<dbReference type="Pfam" id="PF00181">
    <property type="entry name" value="Ribosomal_L2_N"/>
    <property type="match status" value="1"/>
</dbReference>
<feature type="domain" description="Large ribosomal subunit protein uL2 RNA-binding" evidence="5">
    <location>
        <begin position="104"/>
        <end position="179"/>
    </location>
</feature>
<reference evidence="6" key="1">
    <citation type="submission" date="2020-05" db="EMBL/GenBank/DDBJ databases">
        <title>Phylogenomic resolution of chytrid fungi.</title>
        <authorList>
            <person name="Stajich J.E."/>
            <person name="Amses K."/>
            <person name="Simmons R."/>
            <person name="Seto K."/>
            <person name="Myers J."/>
            <person name="Bonds A."/>
            <person name="Quandt C.A."/>
            <person name="Barry K."/>
            <person name="Liu P."/>
            <person name="Grigoriev I."/>
            <person name="Longcore J.E."/>
            <person name="James T.Y."/>
        </authorList>
    </citation>
    <scope>NUCLEOTIDE SEQUENCE</scope>
    <source>
        <strain evidence="6">PLAUS21</strain>
    </source>
</reference>
<dbReference type="GO" id="GO:0016740">
    <property type="term" value="F:transferase activity"/>
    <property type="evidence" value="ECO:0007669"/>
    <property type="project" value="InterPro"/>
</dbReference>
<dbReference type="GO" id="GO:0005762">
    <property type="term" value="C:mitochondrial large ribosomal subunit"/>
    <property type="evidence" value="ECO:0007669"/>
    <property type="project" value="TreeGrafter"/>
</dbReference>
<name>A0AAD5UF88_9FUNG</name>
<dbReference type="Pfam" id="PF03947">
    <property type="entry name" value="Ribosomal_L2_C"/>
    <property type="match status" value="1"/>
</dbReference>
<dbReference type="PANTHER" id="PTHR13691">
    <property type="entry name" value="RIBOSOMAL PROTEIN L2"/>
    <property type="match status" value="1"/>
</dbReference>
<dbReference type="GO" id="GO:0003735">
    <property type="term" value="F:structural constituent of ribosome"/>
    <property type="evidence" value="ECO:0007669"/>
    <property type="project" value="InterPro"/>
</dbReference>
<evidence type="ECO:0000256" key="3">
    <source>
        <dbReference type="ARBA" id="ARBA00023274"/>
    </source>
</evidence>
<comment type="caution">
    <text evidence="6">The sequence shown here is derived from an EMBL/GenBank/DDBJ whole genome shotgun (WGS) entry which is preliminary data.</text>
</comment>
<dbReference type="FunFam" id="2.30.30.30:FF:000001">
    <property type="entry name" value="50S ribosomal protein L2"/>
    <property type="match status" value="1"/>
</dbReference>
<sequence>MLRNIQLILKGTFNQQIRTKTFRKTPTKAYQRVMAMKKLRLALGLEVKPHEPVMENKFWKVEGDMKYYKSVSPGSTNRAHPTKFHLHKGSAVKRLSFGKRSTGGRSCHGQITVRHRGGGHKKRVRIIDFHRKAGSFQVIRYEYDPNRSAELLLLRCISTNEFSYIIRPKNVAIGQIIHSFPNGIPPEIPGERQFTKSELIQPGNAFAIKDIPVGTMIHCIGLKKGGPAQLCRSAGTSAQLMSTTPNGYAQIRLGSQEVRMIDGNAIATIGEVANEQHKLRNWGKAGARRRKGWRPAVRGIQ</sequence>
<dbReference type="InterPro" id="IPR022666">
    <property type="entry name" value="Ribosomal_uL2_RNA-bd_dom"/>
</dbReference>
<dbReference type="NCBIfam" id="TIGR01171">
    <property type="entry name" value="rplB_bact"/>
    <property type="match status" value="1"/>
</dbReference>
<evidence type="ECO:0000313" key="7">
    <source>
        <dbReference type="Proteomes" id="UP001210925"/>
    </source>
</evidence>
<keyword evidence="3" id="KW-0687">Ribonucleoprotein</keyword>
<dbReference type="EMBL" id="JADGKB010000103">
    <property type="protein sequence ID" value="KAJ3253667.1"/>
    <property type="molecule type" value="Genomic_DNA"/>
</dbReference>
<accession>A0AAD5UF88</accession>
<keyword evidence="2" id="KW-0689">Ribosomal protein</keyword>
<dbReference type="SMART" id="SM01383">
    <property type="entry name" value="Ribosomal_L2"/>
    <property type="match status" value="1"/>
</dbReference>
<dbReference type="GO" id="GO:0032543">
    <property type="term" value="P:mitochondrial translation"/>
    <property type="evidence" value="ECO:0007669"/>
    <property type="project" value="TreeGrafter"/>
</dbReference>
<dbReference type="SUPFAM" id="SSF50249">
    <property type="entry name" value="Nucleic acid-binding proteins"/>
    <property type="match status" value="1"/>
</dbReference>
<dbReference type="SUPFAM" id="SSF50104">
    <property type="entry name" value="Translation proteins SH3-like domain"/>
    <property type="match status" value="1"/>
</dbReference>
<feature type="domain" description="Large ribosomal subunit protein uL2 C-terminal" evidence="4">
    <location>
        <begin position="200"/>
        <end position="301"/>
    </location>
</feature>
<proteinExistence type="inferred from homology"/>
<dbReference type="Gene3D" id="2.40.50.140">
    <property type="entry name" value="Nucleic acid-binding proteins"/>
    <property type="match status" value="1"/>
</dbReference>
<dbReference type="InterPro" id="IPR005880">
    <property type="entry name" value="Ribosomal_uL2_bac/org-type"/>
</dbReference>